<dbReference type="GO" id="GO:0004842">
    <property type="term" value="F:ubiquitin-protein transferase activity"/>
    <property type="evidence" value="ECO:0007669"/>
    <property type="project" value="TreeGrafter"/>
</dbReference>
<dbReference type="PANTHER" id="PTHR28042">
    <property type="entry name" value="E3 UBIQUITIN-PROTEIN LIGASE COMPLEX SLX5-SLX8 SUBUNIT SLX5"/>
    <property type="match status" value="1"/>
</dbReference>
<dbReference type="OrthoDB" id="2398441at2759"/>
<evidence type="ECO:0000313" key="3">
    <source>
        <dbReference type="Proteomes" id="UP000244855"/>
    </source>
</evidence>
<feature type="compositionally biased region" description="Polar residues" evidence="1">
    <location>
        <begin position="45"/>
        <end position="54"/>
    </location>
</feature>
<evidence type="ECO:0000256" key="1">
    <source>
        <dbReference type="SAM" id="MobiDB-lite"/>
    </source>
</evidence>
<gene>
    <name evidence="2" type="ORF">DM02DRAFT_80559</name>
</gene>
<dbReference type="Proteomes" id="UP000244855">
    <property type="component" value="Unassembled WGS sequence"/>
</dbReference>
<feature type="region of interest" description="Disordered" evidence="1">
    <location>
        <begin position="256"/>
        <end position="283"/>
    </location>
</feature>
<organism evidence="2 3">
    <name type="scientific">Periconia macrospinosa</name>
    <dbReference type="NCBI Taxonomy" id="97972"/>
    <lineage>
        <taxon>Eukaryota</taxon>
        <taxon>Fungi</taxon>
        <taxon>Dikarya</taxon>
        <taxon>Ascomycota</taxon>
        <taxon>Pezizomycotina</taxon>
        <taxon>Dothideomycetes</taxon>
        <taxon>Pleosporomycetidae</taxon>
        <taxon>Pleosporales</taxon>
        <taxon>Massarineae</taxon>
        <taxon>Periconiaceae</taxon>
        <taxon>Periconia</taxon>
    </lineage>
</organism>
<dbReference type="PANTHER" id="PTHR28042:SF1">
    <property type="entry name" value="E3 UBIQUITIN-PROTEIN LIGASE COMPLEX SLX5-SLX8 SUBUNIT SLX5"/>
    <property type="match status" value="1"/>
</dbReference>
<evidence type="ECO:0000313" key="2">
    <source>
        <dbReference type="EMBL" id="PVH97532.1"/>
    </source>
</evidence>
<proteinExistence type="predicted"/>
<feature type="region of interest" description="Disordered" evidence="1">
    <location>
        <begin position="199"/>
        <end position="234"/>
    </location>
</feature>
<dbReference type="GO" id="GO:0033768">
    <property type="term" value="C:SUMO-targeted ubiquitin ligase complex"/>
    <property type="evidence" value="ECO:0007669"/>
    <property type="project" value="TreeGrafter"/>
</dbReference>
<feature type="region of interest" description="Disordered" evidence="1">
    <location>
        <begin position="1"/>
        <end position="158"/>
    </location>
</feature>
<protein>
    <submittedName>
        <fullName evidence="2">Uncharacterized protein</fullName>
    </submittedName>
</protein>
<reference evidence="2 3" key="1">
    <citation type="journal article" date="2018" name="Sci. Rep.">
        <title>Comparative genomics provides insights into the lifestyle and reveals functional heterogeneity of dark septate endophytic fungi.</title>
        <authorList>
            <person name="Knapp D.G."/>
            <person name="Nemeth J.B."/>
            <person name="Barry K."/>
            <person name="Hainaut M."/>
            <person name="Henrissat B."/>
            <person name="Johnson J."/>
            <person name="Kuo A."/>
            <person name="Lim J.H.P."/>
            <person name="Lipzen A."/>
            <person name="Nolan M."/>
            <person name="Ohm R.A."/>
            <person name="Tamas L."/>
            <person name="Grigoriev I.V."/>
            <person name="Spatafora J.W."/>
            <person name="Nagy L.G."/>
            <person name="Kovacs G.M."/>
        </authorList>
    </citation>
    <scope>NUCLEOTIDE SEQUENCE [LARGE SCALE GENOMIC DNA]</scope>
    <source>
        <strain evidence="2 3">DSE2036</strain>
    </source>
</reference>
<name>A0A2V1DHB8_9PLEO</name>
<dbReference type="STRING" id="97972.A0A2V1DHB8"/>
<keyword evidence="3" id="KW-1185">Reference proteome</keyword>
<sequence>MDLPFGYSHSNKRSHAQMDLEDSASPRWSPFSNPLSATREPSAGASRSQQTNINLPRIDLLDPPMPRRYPGDGLDYRRPMSSSNNVIDLTEEDAGPSPTLPRPNRPAAPRPPRFGREIIDLAEDEPQEMPGPQSPEIQFVSSRPIPSTRQPSQRPIDLDAGDDEVEFVSERRRSIPQSLVQAMLSLPRLRAAVVERRQAERQRQATMTRFTNNAARSRSGSNAGPRPPPRRIPNHFHLEFSVPQMHYGAVAFNLGFPHDEPSSPEPTYDAPPEAPAGFTRSPQEEDSLICPNCEEELCVGDNEQKKQVWIVKQCGHVYCGECTTHRWVSKSTAKGKERQSGTRKPFKECVVDGCNKKVSSHKAMIQVFL</sequence>
<feature type="compositionally biased region" description="Polar residues" evidence="1">
    <location>
        <begin position="206"/>
        <end position="222"/>
    </location>
</feature>
<dbReference type="SUPFAM" id="SSF57850">
    <property type="entry name" value="RING/U-box"/>
    <property type="match status" value="1"/>
</dbReference>
<dbReference type="InterPro" id="IPR038886">
    <property type="entry name" value="E3_SLX5/Rfp1"/>
</dbReference>
<feature type="compositionally biased region" description="Polar residues" evidence="1">
    <location>
        <begin position="135"/>
        <end position="153"/>
    </location>
</feature>
<accession>A0A2V1DHB8</accession>
<dbReference type="EMBL" id="KZ805434">
    <property type="protein sequence ID" value="PVH97532.1"/>
    <property type="molecule type" value="Genomic_DNA"/>
</dbReference>
<feature type="compositionally biased region" description="Pro residues" evidence="1">
    <location>
        <begin position="98"/>
        <end position="112"/>
    </location>
</feature>
<dbReference type="AlphaFoldDB" id="A0A2V1DHB8"/>